<proteinExistence type="predicted"/>
<organism evidence="1">
    <name type="scientific">Bactrocera dorsalis</name>
    <name type="common">Oriental fruit fly</name>
    <name type="synonym">Dacus dorsalis</name>
    <dbReference type="NCBI Taxonomy" id="27457"/>
    <lineage>
        <taxon>Eukaryota</taxon>
        <taxon>Metazoa</taxon>
        <taxon>Ecdysozoa</taxon>
        <taxon>Arthropoda</taxon>
        <taxon>Hexapoda</taxon>
        <taxon>Insecta</taxon>
        <taxon>Pterygota</taxon>
        <taxon>Neoptera</taxon>
        <taxon>Endopterygota</taxon>
        <taxon>Diptera</taxon>
        <taxon>Brachycera</taxon>
        <taxon>Muscomorpha</taxon>
        <taxon>Tephritoidea</taxon>
        <taxon>Tephritidae</taxon>
        <taxon>Bactrocera</taxon>
        <taxon>Bactrocera</taxon>
    </lineage>
</organism>
<sequence length="138" mass="15718">RHFTKSKEVFFLNKMYNKFFSLLCILFAVQFTAFAHPLENGKDTQEVADIKPPKEQSIIQDAPSVQEFKKDIVSHLIASLGDEERDETGVLSAQLSSAEVDLPCLPSDAVRIHVLRSNFRLPERLFHAPKRCSEEESK</sequence>
<feature type="non-terminal residue" evidence="1">
    <location>
        <position position="1"/>
    </location>
</feature>
<dbReference type="EMBL" id="GAKP01004081">
    <property type="protein sequence ID" value="JAC54871.1"/>
    <property type="molecule type" value="Transcribed_RNA"/>
</dbReference>
<protein>
    <submittedName>
        <fullName evidence="1">Uncharacterized protein</fullName>
    </submittedName>
</protein>
<name>A0A034WH24_BACDO</name>
<evidence type="ECO:0000313" key="1">
    <source>
        <dbReference type="EMBL" id="JAC54871.1"/>
    </source>
</evidence>
<accession>A0A034WH24</accession>
<reference evidence="1" key="1">
    <citation type="journal article" date="2014" name="BMC Genomics">
        <title>Characterizing the developmental transcriptome of the oriental fruit fly, Bactrocera dorsalis (Diptera: Tephritidae) through comparative genomic analysis with Drosophila melanogaster utilizing modENCODE datasets.</title>
        <authorList>
            <person name="Geib S.M."/>
            <person name="Calla B."/>
            <person name="Hall B."/>
            <person name="Hou S."/>
            <person name="Manoukis N.C."/>
        </authorList>
    </citation>
    <scope>NUCLEOTIDE SEQUENCE</scope>
    <source>
        <strain evidence="1">Punador</strain>
    </source>
</reference>
<dbReference type="AlphaFoldDB" id="A0A034WH24"/>